<comment type="similarity">
    <text evidence="1">Belongs to the PspA/Vipp/IM30 family.</text>
</comment>
<feature type="region of interest" description="Disordered" evidence="3">
    <location>
        <begin position="188"/>
        <end position="225"/>
    </location>
</feature>
<keyword evidence="2" id="KW-0175">Coiled coil</keyword>
<evidence type="ECO:0000256" key="1">
    <source>
        <dbReference type="ARBA" id="ARBA00043985"/>
    </source>
</evidence>
<keyword evidence="5" id="KW-1185">Reference proteome</keyword>
<organism evidence="4 5">
    <name type="scientific">Thioclava litoralis</name>
    <dbReference type="NCBI Taxonomy" id="3076557"/>
    <lineage>
        <taxon>Bacteria</taxon>
        <taxon>Pseudomonadati</taxon>
        <taxon>Pseudomonadota</taxon>
        <taxon>Alphaproteobacteria</taxon>
        <taxon>Rhodobacterales</taxon>
        <taxon>Paracoccaceae</taxon>
        <taxon>Thioclava</taxon>
    </lineage>
</organism>
<evidence type="ECO:0000313" key="4">
    <source>
        <dbReference type="EMBL" id="WRY35582.1"/>
    </source>
</evidence>
<geneLocation type="plasmid" evidence="4 5">
    <name>unnamed2</name>
</geneLocation>
<reference evidence="4 5" key="1">
    <citation type="submission" date="2023-09" db="EMBL/GenBank/DDBJ databases">
        <title>Thioclava shenzhenensis sp. nov., a multidrug resistant bacteria-antagonizing species isolated from coastal seawater.</title>
        <authorList>
            <person name="Long M."/>
        </authorList>
    </citation>
    <scope>NUCLEOTIDE SEQUENCE [LARGE SCALE GENOMIC DNA]</scope>
    <source>
        <strain evidence="4 5">FTW29</strain>
        <plasmid evidence="4 5">unnamed2</plasmid>
    </source>
</reference>
<name>A0ABZ1E3H0_9RHOB</name>
<evidence type="ECO:0000256" key="2">
    <source>
        <dbReference type="SAM" id="Coils"/>
    </source>
</evidence>
<protein>
    <submittedName>
        <fullName evidence="4">PspA/IM30 family protein</fullName>
    </submittedName>
</protein>
<keyword evidence="4" id="KW-0614">Plasmid</keyword>
<dbReference type="EMBL" id="CP135445">
    <property type="protein sequence ID" value="WRY35582.1"/>
    <property type="molecule type" value="Genomic_DNA"/>
</dbReference>
<dbReference type="Pfam" id="PF04012">
    <property type="entry name" value="PspA_IM30"/>
    <property type="match status" value="1"/>
</dbReference>
<dbReference type="InterPro" id="IPR007157">
    <property type="entry name" value="PspA_VIPP1"/>
</dbReference>
<proteinExistence type="inferred from homology"/>
<accession>A0ABZ1E3H0</accession>
<dbReference type="RefSeq" id="WP_330629309.1">
    <property type="nucleotide sequence ID" value="NZ_CP135445.1"/>
</dbReference>
<sequence>MFKFISTLVRARSHDAAEALSDANAMSILRQQLRDATQGLEAAKRSVAVTMAYAEREKTNAERIEAQLADLETRACAALAQDKLDLAQEAAEVIAQLEEERAVSQQAIATYTAQIRKLREEMSLAEQRLRALQRGKQLAEATDRTQRLRGAAPAGVVSSIAEAEATLKRLQDRQSLTESTETALAALSLPNEAESTRDRLAAAGCGPAQKSSASAVLDRLKAKAQ</sequence>
<dbReference type="Proteomes" id="UP001623290">
    <property type="component" value="Plasmid unnamed2"/>
</dbReference>
<gene>
    <name evidence="4" type="ORF">RPE78_17140</name>
</gene>
<evidence type="ECO:0000256" key="3">
    <source>
        <dbReference type="SAM" id="MobiDB-lite"/>
    </source>
</evidence>
<feature type="coiled-coil region" evidence="2">
    <location>
        <begin position="26"/>
        <end position="180"/>
    </location>
</feature>
<evidence type="ECO:0000313" key="5">
    <source>
        <dbReference type="Proteomes" id="UP001623290"/>
    </source>
</evidence>